<keyword evidence="8" id="KW-1185">Reference proteome</keyword>
<keyword evidence="5" id="KW-0175">Coiled coil</keyword>
<dbReference type="CDD" id="cd08423">
    <property type="entry name" value="PBP2_LTTR_like_6"/>
    <property type="match status" value="1"/>
</dbReference>
<evidence type="ECO:0000256" key="1">
    <source>
        <dbReference type="ARBA" id="ARBA00009437"/>
    </source>
</evidence>
<evidence type="ECO:0000259" key="6">
    <source>
        <dbReference type="PROSITE" id="PS50931"/>
    </source>
</evidence>
<dbReference type="RefSeq" id="WP_150697461.1">
    <property type="nucleotide sequence ID" value="NZ_CABPRZ010000009.1"/>
</dbReference>
<dbReference type="PROSITE" id="PS50931">
    <property type="entry name" value="HTH_LYSR"/>
    <property type="match status" value="1"/>
</dbReference>
<dbReference type="InterPro" id="IPR036390">
    <property type="entry name" value="WH_DNA-bd_sf"/>
</dbReference>
<name>A0A5E4VIM0_9BURK</name>
<dbReference type="OrthoDB" id="5292387at2"/>
<comment type="similarity">
    <text evidence="1">Belongs to the LysR transcriptional regulatory family.</text>
</comment>
<protein>
    <submittedName>
        <fullName evidence="7">LysR family transcriptional regulator</fullName>
    </submittedName>
</protein>
<dbReference type="FunFam" id="1.10.10.10:FF:000001">
    <property type="entry name" value="LysR family transcriptional regulator"/>
    <property type="match status" value="1"/>
</dbReference>
<evidence type="ECO:0000256" key="5">
    <source>
        <dbReference type="SAM" id="Coils"/>
    </source>
</evidence>
<dbReference type="InterPro" id="IPR000847">
    <property type="entry name" value="LysR_HTH_N"/>
</dbReference>
<proteinExistence type="inferred from homology"/>
<feature type="domain" description="HTH lysR-type" evidence="6">
    <location>
        <begin position="1"/>
        <end position="58"/>
    </location>
</feature>
<dbReference type="PANTHER" id="PTHR30346:SF29">
    <property type="entry name" value="LYSR SUBSTRATE-BINDING"/>
    <property type="match status" value="1"/>
</dbReference>
<dbReference type="InterPro" id="IPR005119">
    <property type="entry name" value="LysR_subst-bd"/>
</dbReference>
<dbReference type="Pfam" id="PF03466">
    <property type="entry name" value="LysR_substrate"/>
    <property type="match status" value="1"/>
</dbReference>
<evidence type="ECO:0000256" key="4">
    <source>
        <dbReference type="ARBA" id="ARBA00023163"/>
    </source>
</evidence>
<dbReference type="SUPFAM" id="SSF46785">
    <property type="entry name" value="Winged helix' DNA-binding domain"/>
    <property type="match status" value="1"/>
</dbReference>
<dbReference type="Pfam" id="PF00126">
    <property type="entry name" value="HTH_1"/>
    <property type="match status" value="1"/>
</dbReference>
<keyword evidence="2" id="KW-0805">Transcription regulation</keyword>
<dbReference type="AlphaFoldDB" id="A0A5E4VIM0"/>
<evidence type="ECO:0000313" key="8">
    <source>
        <dbReference type="Proteomes" id="UP000414233"/>
    </source>
</evidence>
<dbReference type="EMBL" id="CABPRZ010000009">
    <property type="protein sequence ID" value="VVE12127.1"/>
    <property type="molecule type" value="Genomic_DNA"/>
</dbReference>
<sequence>MDLARLKILRELSRCGTMAAAGEALSLSPSAISQQIAQLELEAGVSLTERRGRGVILTPAGEALVGYAERVMVVLDEAKSEMAQLKREIAGDLRVAAFPSIASVVIPQTITALRQVFPRLHVILDEMEPMDGLAALRSWRADVALIDDLSILLEGKQAGISRVPLAEDVLYALLPDHHPLARRHSISVTDLKHESWALDSTSSAFGDFIMNLCRRTGFEPELNASCKGFEMVAAMVSAGCSVSVAPGLRLTKKIIGVRAVKLRPEARRKISVAYRSGEKEHPAVKVFLEELLRSAARLGVH</sequence>
<dbReference type="InterPro" id="IPR036388">
    <property type="entry name" value="WH-like_DNA-bd_sf"/>
</dbReference>
<accession>A0A5E4VIM0</accession>
<dbReference type="PANTHER" id="PTHR30346">
    <property type="entry name" value="TRANSCRIPTIONAL DUAL REGULATOR HCAR-RELATED"/>
    <property type="match status" value="1"/>
</dbReference>
<dbReference type="GO" id="GO:0032993">
    <property type="term" value="C:protein-DNA complex"/>
    <property type="evidence" value="ECO:0007669"/>
    <property type="project" value="TreeGrafter"/>
</dbReference>
<reference evidence="7 8" key="1">
    <citation type="submission" date="2019-08" db="EMBL/GenBank/DDBJ databases">
        <authorList>
            <person name="Peeters C."/>
        </authorList>
    </citation>
    <scope>NUCLEOTIDE SEQUENCE [LARGE SCALE GENOMIC DNA]</scope>
    <source>
        <strain evidence="7 8">LMG 30175</strain>
    </source>
</reference>
<evidence type="ECO:0000256" key="2">
    <source>
        <dbReference type="ARBA" id="ARBA00023015"/>
    </source>
</evidence>
<gene>
    <name evidence="7" type="ORF">PTE30175_02617</name>
</gene>
<dbReference type="Gene3D" id="3.40.190.10">
    <property type="entry name" value="Periplasmic binding protein-like II"/>
    <property type="match status" value="2"/>
</dbReference>
<dbReference type="GO" id="GO:0003677">
    <property type="term" value="F:DNA binding"/>
    <property type="evidence" value="ECO:0007669"/>
    <property type="project" value="UniProtKB-KW"/>
</dbReference>
<keyword evidence="3" id="KW-0238">DNA-binding</keyword>
<organism evidence="7 8">
    <name type="scientific">Pandoraea terrae</name>
    <dbReference type="NCBI Taxonomy" id="1537710"/>
    <lineage>
        <taxon>Bacteria</taxon>
        <taxon>Pseudomonadati</taxon>
        <taxon>Pseudomonadota</taxon>
        <taxon>Betaproteobacteria</taxon>
        <taxon>Burkholderiales</taxon>
        <taxon>Burkholderiaceae</taxon>
        <taxon>Pandoraea</taxon>
    </lineage>
</organism>
<dbReference type="Proteomes" id="UP000414233">
    <property type="component" value="Unassembled WGS sequence"/>
</dbReference>
<evidence type="ECO:0000313" key="7">
    <source>
        <dbReference type="EMBL" id="VVE12127.1"/>
    </source>
</evidence>
<evidence type="ECO:0000256" key="3">
    <source>
        <dbReference type="ARBA" id="ARBA00023125"/>
    </source>
</evidence>
<feature type="coiled-coil region" evidence="5">
    <location>
        <begin position="68"/>
        <end position="95"/>
    </location>
</feature>
<dbReference type="Gene3D" id="1.10.10.10">
    <property type="entry name" value="Winged helix-like DNA-binding domain superfamily/Winged helix DNA-binding domain"/>
    <property type="match status" value="1"/>
</dbReference>
<keyword evidence="4" id="KW-0804">Transcription</keyword>
<dbReference type="GO" id="GO:0003700">
    <property type="term" value="F:DNA-binding transcription factor activity"/>
    <property type="evidence" value="ECO:0007669"/>
    <property type="project" value="InterPro"/>
</dbReference>
<dbReference type="SUPFAM" id="SSF53850">
    <property type="entry name" value="Periplasmic binding protein-like II"/>
    <property type="match status" value="1"/>
</dbReference>